<sequence length="75" mass="7950">MKCYDCAVTGNTGNTATEDTVAIGVCRRCGLVVCADHGRVTQVLVHRANGVGKATSDRPARRVLCSPCHSAERPH</sequence>
<dbReference type="Pfam" id="PF09947">
    <property type="entry name" value="DUF2180"/>
    <property type="match status" value="1"/>
</dbReference>
<evidence type="ECO:0000313" key="1">
    <source>
        <dbReference type="EMBL" id="UNS97848.1"/>
    </source>
</evidence>
<evidence type="ECO:0000313" key="2">
    <source>
        <dbReference type="Proteomes" id="UP001202244"/>
    </source>
</evidence>
<dbReference type="EMBL" id="CP093846">
    <property type="protein sequence ID" value="UNS97848.1"/>
    <property type="molecule type" value="Genomic_DNA"/>
</dbReference>
<dbReference type="RefSeq" id="WP_242752164.1">
    <property type="nucleotide sequence ID" value="NZ_CP093846.1"/>
</dbReference>
<organism evidence="1 2">
    <name type="scientific">Streptomyces tubbatahanensis</name>
    <dbReference type="NCBI Taxonomy" id="2923272"/>
    <lineage>
        <taxon>Bacteria</taxon>
        <taxon>Bacillati</taxon>
        <taxon>Actinomycetota</taxon>
        <taxon>Actinomycetes</taxon>
        <taxon>Kitasatosporales</taxon>
        <taxon>Streptomycetaceae</taxon>
        <taxon>Streptomyces</taxon>
    </lineage>
</organism>
<name>A0ABY3XTV9_9ACTN</name>
<gene>
    <name evidence="1" type="ORF">MMF93_16240</name>
</gene>
<protein>
    <submittedName>
        <fullName evidence="1">DUF2180 family protein</fullName>
    </submittedName>
</protein>
<dbReference type="Proteomes" id="UP001202244">
    <property type="component" value="Chromosome"/>
</dbReference>
<accession>A0ABY3XTV9</accession>
<keyword evidence="2" id="KW-1185">Reference proteome</keyword>
<dbReference type="InterPro" id="IPR017211">
    <property type="entry name" value="UCP037465_Znf"/>
</dbReference>
<proteinExistence type="predicted"/>
<reference evidence="1 2" key="1">
    <citation type="journal article" date="2023" name="Microbiol. Spectr.">
        <title>Synergy between Genome Mining, Metabolomics, and Bioinformatics Uncovers Antibacterial Chlorinated Carbazole Alkaloids and Their Biosynthetic Gene Cluster from Streptomyces tubbatahanensis sp. nov., a Novel Actinomycete Isolated from Sulu Sea, Philippines.</title>
        <authorList>
            <person name="Tenebro C.P."/>
            <person name="Trono D.J.V.L."/>
            <person name="Balida L.A.P."/>
            <person name="Bayog L.K.A."/>
            <person name="Bruna J.R."/>
            <person name="Sabido E.M."/>
            <person name="Caspe D.P.C."/>
            <person name="de Los Santos E.L.C."/>
            <person name="Saludes J.P."/>
            <person name="Dalisay D.S."/>
        </authorList>
    </citation>
    <scope>NUCLEOTIDE SEQUENCE [LARGE SCALE GENOMIC DNA]</scope>
    <source>
        <strain evidence="1 2">DSD3025</strain>
    </source>
</reference>